<evidence type="ECO:0000313" key="1">
    <source>
        <dbReference type="EMBL" id="KAK2110865.1"/>
    </source>
</evidence>
<sequence>MSNEHLLTSPRMSVSAGHILGREASVSGDQWLSYGKPGTSAPEDESVKLSKHCTAKIRSSSADPNDGSLYTLGGKNNEGLTVSKFSCFLYSGGSRPAVCKNFLLPSQNWCRHPHAEVQMESSTWDQLTN</sequence>
<accession>A0ABQ9VP37</accession>
<name>A0ABQ9VP37_SAGOE</name>
<dbReference type="Proteomes" id="UP001266305">
    <property type="component" value="Unassembled WGS sequence"/>
</dbReference>
<dbReference type="EMBL" id="JASSZA010000005">
    <property type="protein sequence ID" value="KAK2110865.1"/>
    <property type="molecule type" value="Genomic_DNA"/>
</dbReference>
<organism evidence="1 2">
    <name type="scientific">Saguinus oedipus</name>
    <name type="common">Cotton-top tamarin</name>
    <name type="synonym">Oedipomidas oedipus</name>
    <dbReference type="NCBI Taxonomy" id="9490"/>
    <lineage>
        <taxon>Eukaryota</taxon>
        <taxon>Metazoa</taxon>
        <taxon>Chordata</taxon>
        <taxon>Craniata</taxon>
        <taxon>Vertebrata</taxon>
        <taxon>Euteleostomi</taxon>
        <taxon>Mammalia</taxon>
        <taxon>Eutheria</taxon>
        <taxon>Euarchontoglires</taxon>
        <taxon>Primates</taxon>
        <taxon>Haplorrhini</taxon>
        <taxon>Platyrrhini</taxon>
        <taxon>Cebidae</taxon>
        <taxon>Callitrichinae</taxon>
        <taxon>Saguinus</taxon>
    </lineage>
</organism>
<protein>
    <submittedName>
        <fullName evidence="1">Uncharacterized protein</fullName>
    </submittedName>
</protein>
<keyword evidence="2" id="KW-1185">Reference proteome</keyword>
<evidence type="ECO:0000313" key="2">
    <source>
        <dbReference type="Proteomes" id="UP001266305"/>
    </source>
</evidence>
<comment type="caution">
    <text evidence="1">The sequence shown here is derived from an EMBL/GenBank/DDBJ whole genome shotgun (WGS) entry which is preliminary data.</text>
</comment>
<gene>
    <name evidence="1" type="ORF">P7K49_010611</name>
</gene>
<proteinExistence type="predicted"/>
<reference evidence="1 2" key="1">
    <citation type="submission" date="2023-05" db="EMBL/GenBank/DDBJ databases">
        <title>B98-5 Cell Line De Novo Hybrid Assembly: An Optical Mapping Approach.</title>
        <authorList>
            <person name="Kananen K."/>
            <person name="Auerbach J.A."/>
            <person name="Kautto E."/>
            <person name="Blachly J.S."/>
        </authorList>
    </citation>
    <scope>NUCLEOTIDE SEQUENCE [LARGE SCALE GENOMIC DNA]</scope>
    <source>
        <strain evidence="1">B95-8</strain>
        <tissue evidence="1">Cell line</tissue>
    </source>
</reference>